<keyword evidence="2 3" id="KW-0694">RNA-binding</keyword>
<evidence type="ECO:0000256" key="2">
    <source>
        <dbReference type="ARBA" id="ARBA00022884"/>
    </source>
</evidence>
<evidence type="ECO:0000313" key="6">
    <source>
        <dbReference type="Proteomes" id="UP000034664"/>
    </source>
</evidence>
<dbReference type="InterPro" id="IPR051270">
    <property type="entry name" value="Tyrosine-tRNA_ligase_regulator"/>
</dbReference>
<evidence type="ECO:0000256" key="3">
    <source>
        <dbReference type="PROSITE-ProRule" id="PRU00209"/>
    </source>
</evidence>
<dbReference type="InterPro" id="IPR012340">
    <property type="entry name" value="NA-bd_OB-fold"/>
</dbReference>
<protein>
    <submittedName>
        <fullName evidence="5">Methionyl-tRNA synthetase, beta subunit</fullName>
    </submittedName>
</protein>
<comment type="caution">
    <text evidence="5">The sequence shown here is derived from an EMBL/GenBank/DDBJ whole genome shotgun (WGS) entry which is preliminary data.</text>
</comment>
<dbReference type="GO" id="GO:0004812">
    <property type="term" value="F:aminoacyl-tRNA ligase activity"/>
    <property type="evidence" value="ECO:0007669"/>
    <property type="project" value="UniProtKB-KW"/>
</dbReference>
<evidence type="ECO:0000313" key="5">
    <source>
        <dbReference type="EMBL" id="KKR71449.1"/>
    </source>
</evidence>
<dbReference type="GO" id="GO:0000049">
    <property type="term" value="F:tRNA binding"/>
    <property type="evidence" value="ECO:0007669"/>
    <property type="project" value="UniProtKB-UniRule"/>
</dbReference>
<keyword evidence="5" id="KW-0030">Aminoacyl-tRNA synthetase</keyword>
<dbReference type="Gene3D" id="2.40.50.140">
    <property type="entry name" value="Nucleic acid-binding proteins"/>
    <property type="match status" value="1"/>
</dbReference>
<dbReference type="Pfam" id="PF01588">
    <property type="entry name" value="tRNA_bind"/>
    <property type="match status" value="1"/>
</dbReference>
<dbReference type="PROSITE" id="PS50886">
    <property type="entry name" value="TRBD"/>
    <property type="match status" value="1"/>
</dbReference>
<organism evidence="5 6">
    <name type="scientific">Candidatus Roizmanbacteria bacterium GW2011_GWB1_40_7</name>
    <dbReference type="NCBI Taxonomy" id="1618482"/>
    <lineage>
        <taxon>Bacteria</taxon>
        <taxon>Candidatus Roizmaniibacteriota</taxon>
    </lineage>
</organism>
<dbReference type="SUPFAM" id="SSF50249">
    <property type="entry name" value="Nucleic acid-binding proteins"/>
    <property type="match status" value="1"/>
</dbReference>
<dbReference type="Proteomes" id="UP000034664">
    <property type="component" value="Unassembled WGS sequence"/>
</dbReference>
<reference evidence="5 6" key="1">
    <citation type="journal article" date="2015" name="Nature">
        <title>rRNA introns, odd ribosomes, and small enigmatic genomes across a large radiation of phyla.</title>
        <authorList>
            <person name="Brown C.T."/>
            <person name="Hug L.A."/>
            <person name="Thomas B.C."/>
            <person name="Sharon I."/>
            <person name="Castelle C.J."/>
            <person name="Singh A."/>
            <person name="Wilkins M.J."/>
            <person name="Williams K.H."/>
            <person name="Banfield J.F."/>
        </authorList>
    </citation>
    <scope>NUCLEOTIDE SEQUENCE [LARGE SCALE GENOMIC DNA]</scope>
</reference>
<feature type="domain" description="TRNA-binding" evidence="4">
    <location>
        <begin position="8"/>
        <end position="110"/>
    </location>
</feature>
<evidence type="ECO:0000256" key="1">
    <source>
        <dbReference type="ARBA" id="ARBA00022555"/>
    </source>
</evidence>
<dbReference type="EMBL" id="LBZM01000028">
    <property type="protein sequence ID" value="KKR71449.1"/>
    <property type="molecule type" value="Genomic_DNA"/>
</dbReference>
<proteinExistence type="predicted"/>
<evidence type="ECO:0000259" key="4">
    <source>
        <dbReference type="PROSITE" id="PS50886"/>
    </source>
</evidence>
<dbReference type="InterPro" id="IPR002547">
    <property type="entry name" value="tRNA-bd_dom"/>
</dbReference>
<dbReference type="PANTHER" id="PTHR11586:SF37">
    <property type="entry name" value="TRNA-BINDING DOMAIN-CONTAINING PROTEIN"/>
    <property type="match status" value="1"/>
</dbReference>
<accession>A0A0G0T357</accession>
<dbReference type="PANTHER" id="PTHR11586">
    <property type="entry name" value="TRNA-AMINOACYLATION COFACTOR ARC1 FAMILY MEMBER"/>
    <property type="match status" value="1"/>
</dbReference>
<gene>
    <name evidence="5" type="ORF">UU14_C0028G0011</name>
</gene>
<sequence length="110" mass="12459">MDTVTFQEFQKLNIRVGTIKHVSLPEGSEKLYRLKVDCGEEWGVRIVFAGIKNFYSQEELMGKQIVVLVNLASKKFFNEESGGMLLAADEDGRPIFLQPEKPVKNGVKVR</sequence>
<keyword evidence="1 3" id="KW-0820">tRNA-binding</keyword>
<keyword evidence="5" id="KW-0436">Ligase</keyword>
<dbReference type="AlphaFoldDB" id="A0A0G0T357"/>
<name>A0A0G0T357_9BACT</name>